<evidence type="ECO:0000313" key="2">
    <source>
        <dbReference type="EMBL" id="ELY96418.1"/>
    </source>
</evidence>
<dbReference type="AlphaFoldDB" id="M0AGD4"/>
<proteinExistence type="predicted"/>
<dbReference type="Gene3D" id="3.10.20.520">
    <property type="entry name" value="Phenylacetic acid degradation B"/>
    <property type="match status" value="1"/>
</dbReference>
<dbReference type="Proteomes" id="UP000011648">
    <property type="component" value="Unassembled WGS sequence"/>
</dbReference>
<evidence type="ECO:0000256" key="1">
    <source>
        <dbReference type="SAM" id="MobiDB-lite"/>
    </source>
</evidence>
<comment type="caution">
    <text evidence="2">The sequence shown here is derived from an EMBL/GenBank/DDBJ whole genome shotgun (WGS) entry which is preliminary data.</text>
</comment>
<dbReference type="RefSeq" id="WP_006824277.1">
    <property type="nucleotide sequence ID" value="NZ_AOIL01000009.1"/>
</dbReference>
<protein>
    <recommendedName>
        <fullName evidence="4">Phenylacetic acid degradation B</fullName>
    </recommendedName>
</protein>
<dbReference type="STRING" id="1230458.C484_01850"/>
<dbReference type="NCBIfam" id="TIGR04031">
    <property type="entry name" value="Htur_1727_fam"/>
    <property type="match status" value="1"/>
</dbReference>
<organism evidence="2 3">
    <name type="scientific">Natrialba taiwanensis DSM 12281</name>
    <dbReference type="NCBI Taxonomy" id="1230458"/>
    <lineage>
        <taxon>Archaea</taxon>
        <taxon>Methanobacteriati</taxon>
        <taxon>Methanobacteriota</taxon>
        <taxon>Stenosarchaea group</taxon>
        <taxon>Halobacteria</taxon>
        <taxon>Halobacteriales</taxon>
        <taxon>Natrialbaceae</taxon>
        <taxon>Natrialba</taxon>
    </lineage>
</organism>
<reference evidence="2 3" key="1">
    <citation type="journal article" date="2014" name="PLoS Genet.">
        <title>Phylogenetically driven sequencing of extremely halophilic archaea reveals strategies for static and dynamic osmo-response.</title>
        <authorList>
            <person name="Becker E.A."/>
            <person name="Seitzer P.M."/>
            <person name="Tritt A."/>
            <person name="Larsen D."/>
            <person name="Krusor M."/>
            <person name="Yao A.I."/>
            <person name="Wu D."/>
            <person name="Madern D."/>
            <person name="Eisen J.A."/>
            <person name="Darling A.E."/>
            <person name="Facciotti M.T."/>
        </authorList>
    </citation>
    <scope>NUCLEOTIDE SEQUENCE [LARGE SCALE GENOMIC DNA]</scope>
    <source>
        <strain evidence="2 3">DSM 12281</strain>
    </source>
</reference>
<evidence type="ECO:0000313" key="3">
    <source>
        <dbReference type="Proteomes" id="UP000011648"/>
    </source>
</evidence>
<dbReference type="EMBL" id="AOIL01000009">
    <property type="protein sequence ID" value="ELY96418.1"/>
    <property type="molecule type" value="Genomic_DNA"/>
</dbReference>
<dbReference type="InterPro" id="IPR009359">
    <property type="entry name" value="PaaB"/>
</dbReference>
<name>M0AGD4_9EURY</name>
<dbReference type="InterPro" id="IPR023976">
    <property type="entry name" value="CHP04031_Htur1727"/>
</dbReference>
<feature type="compositionally biased region" description="Basic and acidic residues" evidence="1">
    <location>
        <begin position="104"/>
        <end position="130"/>
    </location>
</feature>
<feature type="region of interest" description="Disordered" evidence="1">
    <location>
        <begin position="74"/>
        <end position="130"/>
    </location>
</feature>
<dbReference type="Pfam" id="PF06243">
    <property type="entry name" value="PaaB"/>
    <property type="match status" value="1"/>
</dbReference>
<accession>M0AGD4</accession>
<gene>
    <name evidence="2" type="ORF">C484_01850</name>
</gene>
<sequence length="130" mass="14564">MVAKARRERVERTDRGSPVPQWEVFVRDSETDPLRHVGSVAAHSAAEAHEHATRLFGWYAVDVWLCPADAVERFTTSAFPETDGRDERDETDTGRESGTSGRKSGVENRSDDSEQAVEPRSHEETIGEPR</sequence>
<dbReference type="InterPro" id="IPR038693">
    <property type="entry name" value="PaaB_sf"/>
</dbReference>
<keyword evidence="3" id="KW-1185">Reference proteome</keyword>
<feature type="compositionally biased region" description="Basic and acidic residues" evidence="1">
    <location>
        <begin position="82"/>
        <end position="95"/>
    </location>
</feature>
<dbReference type="OrthoDB" id="168567at2157"/>
<feature type="region of interest" description="Disordered" evidence="1">
    <location>
        <begin position="1"/>
        <end position="26"/>
    </location>
</feature>
<evidence type="ECO:0008006" key="4">
    <source>
        <dbReference type="Google" id="ProtNLM"/>
    </source>
</evidence>
<dbReference type="PATRIC" id="fig|1230458.4.peg.361"/>